<keyword evidence="2" id="KW-1185">Reference proteome</keyword>
<protein>
    <submittedName>
        <fullName evidence="1">Uncharacterized protein</fullName>
    </submittedName>
</protein>
<accession>A0ACC4AKG2</accession>
<dbReference type="Proteomes" id="UP000309997">
    <property type="component" value="Unassembled WGS sequence"/>
</dbReference>
<comment type="caution">
    <text evidence="1">The sequence shown here is derived from an EMBL/GenBank/DDBJ whole genome shotgun (WGS) entry which is preliminary data.</text>
</comment>
<dbReference type="EMBL" id="RCHU02000018">
    <property type="protein sequence ID" value="KAL3566675.1"/>
    <property type="molecule type" value="Genomic_DNA"/>
</dbReference>
<gene>
    <name evidence="1" type="ORF">D5086_032090</name>
</gene>
<name>A0ACC4AKG2_POPAL</name>
<proteinExistence type="predicted"/>
<evidence type="ECO:0000313" key="2">
    <source>
        <dbReference type="Proteomes" id="UP000309997"/>
    </source>
</evidence>
<reference evidence="1 2" key="1">
    <citation type="journal article" date="2024" name="Plant Biotechnol. J.">
        <title>Genome and CRISPR/Cas9 system of a widespread forest tree (Populus alba) in the world.</title>
        <authorList>
            <person name="Liu Y.J."/>
            <person name="Jiang P.F."/>
            <person name="Han X.M."/>
            <person name="Li X.Y."/>
            <person name="Wang H.M."/>
            <person name="Wang Y.J."/>
            <person name="Wang X.X."/>
            <person name="Zeng Q.Y."/>
        </authorList>
    </citation>
    <scope>NUCLEOTIDE SEQUENCE [LARGE SCALE GENOMIC DNA]</scope>
    <source>
        <strain evidence="2">cv. PAL-ZL1</strain>
    </source>
</reference>
<sequence length="82" mass="8974">MLLPDPNLPSFAVPFMTPCHMTLPPEKGGAVGVEPEIQAVMGERIVDLVLDWVTWLPALASPMDHASRDRSQLYSLAHPAQI</sequence>
<evidence type="ECO:0000313" key="1">
    <source>
        <dbReference type="EMBL" id="KAL3566675.1"/>
    </source>
</evidence>
<organism evidence="1 2">
    <name type="scientific">Populus alba</name>
    <name type="common">White poplar</name>
    <dbReference type="NCBI Taxonomy" id="43335"/>
    <lineage>
        <taxon>Eukaryota</taxon>
        <taxon>Viridiplantae</taxon>
        <taxon>Streptophyta</taxon>
        <taxon>Embryophyta</taxon>
        <taxon>Tracheophyta</taxon>
        <taxon>Spermatophyta</taxon>
        <taxon>Magnoliopsida</taxon>
        <taxon>eudicotyledons</taxon>
        <taxon>Gunneridae</taxon>
        <taxon>Pentapetalae</taxon>
        <taxon>rosids</taxon>
        <taxon>fabids</taxon>
        <taxon>Malpighiales</taxon>
        <taxon>Salicaceae</taxon>
        <taxon>Saliceae</taxon>
        <taxon>Populus</taxon>
    </lineage>
</organism>